<dbReference type="PANTHER" id="PTHR43066:SF1">
    <property type="entry name" value="RHOMBOID PROTEIN 2"/>
    <property type="match status" value="1"/>
</dbReference>
<dbReference type="RefSeq" id="WP_379741798.1">
    <property type="nucleotide sequence ID" value="NZ_JBHSVN010000001.1"/>
</dbReference>
<sequence>MLPDWLPLHRLAIPVAFAAALAVVVAIDRPRGSWGRRLRSRFLLGVPWGTLVAVAVVVCVYLFVQRGIDDPTDPVVIPFRAWSFFYPEGMLLSGLSHASLGHVVGNLLATLVAGSLAEYAYGHFPRRRGGISFRTPLENPFVRAFLVVPVAIVAGAILSSVFAIGPVIGFSGVVFALWGFSLVHYPLGSIVALAGVSLLNLVYEALRDPVVQSAASPSYGGPWWANISIQGHAIGFLLGVLVGAALLRRRRGRSVDPEVGRDGWPSRSALAVFSGVLLFASSRSLWAVYWYLGNERYVLYRAVGIGLIVLLALLVALAVAGRREPIVPSWSVPNPETFRDAVRSSSPQSAGLVLLLFGLGMLAGPAIAPNLLAVTDEELPGDPIEVEGYEVTYAENVSNQMVNVVDIEAFDRSTRVNTSGVIVKNADRGIWITAVSRGNLQYWGSRSVDVGGTGWRETVVATRTGWNAVGGGTAYRVDLEHDGERRTAFRSEPATAEPTIEGWSVSVAAVDEGFEVAVRRGNGTNPSLDVEDDAFGAGPTAETAPLPGQNESVELNGLTLVREDRRIYAESNGTRVRVLELERHEGRERLRNQ</sequence>
<evidence type="ECO:0000256" key="5">
    <source>
        <dbReference type="ARBA" id="ARBA00022801"/>
    </source>
</evidence>
<feature type="transmembrane region" description="Helical" evidence="8">
    <location>
        <begin position="100"/>
        <end position="121"/>
    </location>
</feature>
<dbReference type="Gene3D" id="1.20.1540.10">
    <property type="entry name" value="Rhomboid-like"/>
    <property type="match status" value="1"/>
</dbReference>
<feature type="transmembrane region" description="Helical" evidence="8">
    <location>
        <begin position="12"/>
        <end position="30"/>
    </location>
</feature>
<keyword evidence="6 8" id="KW-1133">Transmembrane helix</keyword>
<dbReference type="InterPro" id="IPR022764">
    <property type="entry name" value="Peptidase_S54_rhomboid_dom"/>
</dbReference>
<organism evidence="10 11">
    <name type="scientific">Halopenitus salinus</name>
    <dbReference type="NCBI Taxonomy" id="1198295"/>
    <lineage>
        <taxon>Archaea</taxon>
        <taxon>Methanobacteriati</taxon>
        <taxon>Methanobacteriota</taxon>
        <taxon>Stenosarchaea group</taxon>
        <taxon>Halobacteria</taxon>
        <taxon>Halobacteriales</taxon>
        <taxon>Haloferacaceae</taxon>
        <taxon>Halopenitus</taxon>
    </lineage>
</organism>
<accession>A0ABD5URS3</accession>
<evidence type="ECO:0000259" key="9">
    <source>
        <dbReference type="Pfam" id="PF01694"/>
    </source>
</evidence>
<dbReference type="Proteomes" id="UP001596296">
    <property type="component" value="Unassembled WGS sequence"/>
</dbReference>
<reference evidence="10 11" key="1">
    <citation type="journal article" date="2019" name="Int. J. Syst. Evol. Microbiol.">
        <title>The Global Catalogue of Microorganisms (GCM) 10K type strain sequencing project: providing services to taxonomists for standard genome sequencing and annotation.</title>
        <authorList>
            <consortium name="The Broad Institute Genomics Platform"/>
            <consortium name="The Broad Institute Genome Sequencing Center for Infectious Disease"/>
            <person name="Wu L."/>
            <person name="Ma J."/>
        </authorList>
    </citation>
    <scope>NUCLEOTIDE SEQUENCE [LARGE SCALE GENOMIC DNA]</scope>
    <source>
        <strain evidence="10 11">SKJ47</strain>
    </source>
</reference>
<evidence type="ECO:0000256" key="3">
    <source>
        <dbReference type="ARBA" id="ARBA00022670"/>
    </source>
</evidence>
<feature type="transmembrane region" description="Helical" evidence="8">
    <location>
        <begin position="298"/>
        <end position="320"/>
    </location>
</feature>
<dbReference type="EC" id="3.4.21.-" evidence="10"/>
<evidence type="ECO:0000313" key="11">
    <source>
        <dbReference type="Proteomes" id="UP001596296"/>
    </source>
</evidence>
<keyword evidence="7 8" id="KW-0472">Membrane</keyword>
<dbReference type="GO" id="GO:0016020">
    <property type="term" value="C:membrane"/>
    <property type="evidence" value="ECO:0007669"/>
    <property type="project" value="UniProtKB-SubCell"/>
</dbReference>
<comment type="subcellular location">
    <subcellularLocation>
        <location evidence="1">Membrane</location>
        <topology evidence="1">Multi-pass membrane protein</topology>
    </subcellularLocation>
</comment>
<evidence type="ECO:0000256" key="7">
    <source>
        <dbReference type="ARBA" id="ARBA00023136"/>
    </source>
</evidence>
<feature type="transmembrane region" description="Helical" evidence="8">
    <location>
        <begin position="187"/>
        <end position="203"/>
    </location>
</feature>
<feature type="transmembrane region" description="Helical" evidence="8">
    <location>
        <begin position="268"/>
        <end position="292"/>
    </location>
</feature>
<keyword evidence="4 8" id="KW-0812">Transmembrane</keyword>
<feature type="transmembrane region" description="Helical" evidence="8">
    <location>
        <begin position="42"/>
        <end position="64"/>
    </location>
</feature>
<dbReference type="AlphaFoldDB" id="A0ABD5URS3"/>
<name>A0ABD5URS3_9EURY</name>
<evidence type="ECO:0000313" key="10">
    <source>
        <dbReference type="EMBL" id="MFC6892157.1"/>
    </source>
</evidence>
<feature type="domain" description="Peptidase S54 rhomboid" evidence="9">
    <location>
        <begin position="92"/>
        <end position="248"/>
    </location>
</feature>
<feature type="transmembrane region" description="Helical" evidence="8">
    <location>
        <begin position="223"/>
        <end position="247"/>
    </location>
</feature>
<keyword evidence="5 10" id="KW-0378">Hydrolase</keyword>
<protein>
    <submittedName>
        <fullName evidence="10">Rhomboid family intramembrane serine protease</fullName>
        <ecNumber evidence="10">3.4.21.-</ecNumber>
    </submittedName>
</protein>
<evidence type="ECO:0000256" key="2">
    <source>
        <dbReference type="ARBA" id="ARBA00009045"/>
    </source>
</evidence>
<dbReference type="Pfam" id="PF01694">
    <property type="entry name" value="Rhomboid"/>
    <property type="match status" value="1"/>
</dbReference>
<dbReference type="InterPro" id="IPR035952">
    <property type="entry name" value="Rhomboid-like_sf"/>
</dbReference>
<feature type="transmembrane region" description="Helical" evidence="8">
    <location>
        <begin position="141"/>
        <end position="158"/>
    </location>
</feature>
<comment type="similarity">
    <text evidence="2">Belongs to the peptidase S54 family.</text>
</comment>
<dbReference type="EMBL" id="JBHSXL010000004">
    <property type="protein sequence ID" value="MFC6892157.1"/>
    <property type="molecule type" value="Genomic_DNA"/>
</dbReference>
<dbReference type="GO" id="GO:0006508">
    <property type="term" value="P:proteolysis"/>
    <property type="evidence" value="ECO:0007669"/>
    <property type="project" value="UniProtKB-KW"/>
</dbReference>
<dbReference type="GO" id="GO:0008233">
    <property type="term" value="F:peptidase activity"/>
    <property type="evidence" value="ECO:0007669"/>
    <property type="project" value="UniProtKB-KW"/>
</dbReference>
<dbReference type="SUPFAM" id="SSF144091">
    <property type="entry name" value="Rhomboid-like"/>
    <property type="match status" value="1"/>
</dbReference>
<keyword evidence="3 10" id="KW-0645">Protease</keyword>
<keyword evidence="11" id="KW-1185">Reference proteome</keyword>
<evidence type="ECO:0000256" key="8">
    <source>
        <dbReference type="SAM" id="Phobius"/>
    </source>
</evidence>
<comment type="caution">
    <text evidence="10">The sequence shown here is derived from an EMBL/GenBank/DDBJ whole genome shotgun (WGS) entry which is preliminary data.</text>
</comment>
<evidence type="ECO:0000256" key="1">
    <source>
        <dbReference type="ARBA" id="ARBA00004141"/>
    </source>
</evidence>
<evidence type="ECO:0000256" key="6">
    <source>
        <dbReference type="ARBA" id="ARBA00022989"/>
    </source>
</evidence>
<feature type="transmembrane region" description="Helical" evidence="8">
    <location>
        <begin position="349"/>
        <end position="368"/>
    </location>
</feature>
<dbReference type="PANTHER" id="PTHR43066">
    <property type="entry name" value="RHOMBOID-RELATED PROTEIN"/>
    <property type="match status" value="1"/>
</dbReference>
<proteinExistence type="inferred from homology"/>
<gene>
    <name evidence="10" type="ORF">ACFQE9_05945</name>
</gene>
<evidence type="ECO:0000256" key="4">
    <source>
        <dbReference type="ARBA" id="ARBA00022692"/>
    </source>
</evidence>